<keyword evidence="2" id="KW-0812">Transmembrane</keyword>
<evidence type="ECO:0000313" key="3">
    <source>
        <dbReference type="EMBL" id="CAB1429233.1"/>
    </source>
</evidence>
<sequence>MATMKRRQSNEIFHFLVSAGVTGIKAPVWSCFLLSQGIQGAIQEEVSDAGLPVHRATGVPVNNGEDDVQQRPKCKGNFPGFKSNVLDIPEARRPTGSVNVAVAGADHTRAHYLSLDVQYLSAPASPWRPRYLITGFSSGTRGKLTREVGDEEKPHEGGGGEVEKDGHTLWVEGRPQAHVWPWRLLFSSPLASFLWASSAPESQNHGRVCRPQTSQLLFGAEHLGSLPALIQESWLHWWRLAPPALSPACLLKSRQTF</sequence>
<evidence type="ECO:0000256" key="1">
    <source>
        <dbReference type="SAM" id="MobiDB-lite"/>
    </source>
</evidence>
<reference evidence="3" key="1">
    <citation type="submission" date="2020-03" db="EMBL/GenBank/DDBJ databases">
        <authorList>
            <person name="Weist P."/>
        </authorList>
    </citation>
    <scope>NUCLEOTIDE SEQUENCE</scope>
</reference>
<feature type="transmembrane region" description="Helical" evidence="2">
    <location>
        <begin position="12"/>
        <end position="35"/>
    </location>
</feature>
<name>A0A9N7UCI1_PLEPL</name>
<accession>A0A9N7UCI1</accession>
<organism evidence="3 4">
    <name type="scientific">Pleuronectes platessa</name>
    <name type="common">European plaice</name>
    <dbReference type="NCBI Taxonomy" id="8262"/>
    <lineage>
        <taxon>Eukaryota</taxon>
        <taxon>Metazoa</taxon>
        <taxon>Chordata</taxon>
        <taxon>Craniata</taxon>
        <taxon>Vertebrata</taxon>
        <taxon>Euteleostomi</taxon>
        <taxon>Actinopterygii</taxon>
        <taxon>Neopterygii</taxon>
        <taxon>Teleostei</taxon>
        <taxon>Neoteleostei</taxon>
        <taxon>Acanthomorphata</taxon>
        <taxon>Carangaria</taxon>
        <taxon>Pleuronectiformes</taxon>
        <taxon>Pleuronectoidei</taxon>
        <taxon>Pleuronectidae</taxon>
        <taxon>Pleuronectes</taxon>
    </lineage>
</organism>
<keyword evidence="2" id="KW-1133">Transmembrane helix</keyword>
<keyword evidence="4" id="KW-1185">Reference proteome</keyword>
<protein>
    <submittedName>
        <fullName evidence="3">Uncharacterized protein</fullName>
    </submittedName>
</protein>
<proteinExistence type="predicted"/>
<feature type="region of interest" description="Disordered" evidence="1">
    <location>
        <begin position="146"/>
        <end position="166"/>
    </location>
</feature>
<keyword evidence="2" id="KW-0472">Membrane</keyword>
<evidence type="ECO:0000313" key="4">
    <source>
        <dbReference type="Proteomes" id="UP001153269"/>
    </source>
</evidence>
<evidence type="ECO:0000256" key="2">
    <source>
        <dbReference type="SAM" id="Phobius"/>
    </source>
</evidence>
<dbReference type="EMBL" id="CADEAL010001114">
    <property type="protein sequence ID" value="CAB1429233.1"/>
    <property type="molecule type" value="Genomic_DNA"/>
</dbReference>
<dbReference type="AlphaFoldDB" id="A0A9N7UCI1"/>
<comment type="caution">
    <text evidence="3">The sequence shown here is derived from an EMBL/GenBank/DDBJ whole genome shotgun (WGS) entry which is preliminary data.</text>
</comment>
<gene>
    <name evidence="3" type="ORF">PLEPLA_LOCUS17209</name>
</gene>
<dbReference type="Proteomes" id="UP001153269">
    <property type="component" value="Unassembled WGS sequence"/>
</dbReference>